<dbReference type="AlphaFoldDB" id="A0A9D7HUU0"/>
<evidence type="ECO:0000313" key="1">
    <source>
        <dbReference type="EMBL" id="MBK6974035.1"/>
    </source>
</evidence>
<gene>
    <name evidence="1" type="ORF">IPH26_14235</name>
</gene>
<dbReference type="Gene3D" id="3.30.160.250">
    <property type="match status" value="1"/>
</dbReference>
<comment type="caution">
    <text evidence="1">The sequence shown here is derived from an EMBL/GenBank/DDBJ whole genome shotgun (WGS) entry which is preliminary data.</text>
</comment>
<name>A0A9D7HUU0_9PROT</name>
<evidence type="ECO:0000313" key="2">
    <source>
        <dbReference type="Proteomes" id="UP000807785"/>
    </source>
</evidence>
<organism evidence="1 2">
    <name type="scientific">Candidatus Methylophosphatis roskildensis</name>
    <dbReference type="NCBI Taxonomy" id="2899263"/>
    <lineage>
        <taxon>Bacteria</taxon>
        <taxon>Pseudomonadati</taxon>
        <taxon>Pseudomonadota</taxon>
        <taxon>Betaproteobacteria</taxon>
        <taxon>Nitrosomonadales</taxon>
        <taxon>Sterolibacteriaceae</taxon>
        <taxon>Candidatus Methylophosphatis</taxon>
    </lineage>
</organism>
<dbReference type="SUPFAM" id="SSF143100">
    <property type="entry name" value="TTHA1013/TTHA0281-like"/>
    <property type="match status" value="1"/>
</dbReference>
<accession>A0A9D7HUU0</accession>
<dbReference type="EMBL" id="JADJEV010000004">
    <property type="protein sequence ID" value="MBK6974035.1"/>
    <property type="molecule type" value="Genomic_DNA"/>
</dbReference>
<proteinExistence type="predicted"/>
<sequence length="68" mass="7485">MNEIVFLVEEAPEGGYTARALGVSVFTEADTLPELHAALRDAVHCHFEPEAAPKLIRLHFVRDEVIAA</sequence>
<protein>
    <submittedName>
        <fullName evidence="1">2-oxoisovalerate dehydrogenase</fullName>
    </submittedName>
</protein>
<dbReference type="InterPro" id="IPR035069">
    <property type="entry name" value="TTHA1013/TTHA0281-like"/>
</dbReference>
<reference evidence="1" key="1">
    <citation type="submission" date="2020-10" db="EMBL/GenBank/DDBJ databases">
        <title>Connecting structure to function with the recovery of over 1000 high-quality activated sludge metagenome-assembled genomes encoding full-length rRNA genes using long-read sequencing.</title>
        <authorList>
            <person name="Singleton C.M."/>
            <person name="Petriglieri F."/>
            <person name="Kristensen J.M."/>
            <person name="Kirkegaard R.H."/>
            <person name="Michaelsen T.Y."/>
            <person name="Andersen M.H."/>
            <person name="Karst S.M."/>
            <person name="Dueholm M.S."/>
            <person name="Nielsen P.H."/>
            <person name="Albertsen M."/>
        </authorList>
    </citation>
    <scope>NUCLEOTIDE SEQUENCE</scope>
    <source>
        <strain evidence="1">Bjer_18-Q3-R1-45_BAT3C.347</strain>
    </source>
</reference>
<dbReference type="Proteomes" id="UP000807785">
    <property type="component" value="Unassembled WGS sequence"/>
</dbReference>